<evidence type="ECO:0000256" key="1">
    <source>
        <dbReference type="SAM" id="MobiDB-lite"/>
    </source>
</evidence>
<dbReference type="Proteomes" id="UP001270053">
    <property type="component" value="Unassembled WGS sequence"/>
</dbReference>
<dbReference type="Proteomes" id="UP001278738">
    <property type="component" value="Unassembled WGS sequence"/>
</dbReference>
<keyword evidence="5" id="KW-1185">Reference proteome</keyword>
<comment type="caution">
    <text evidence="3">The sequence shown here is derived from an EMBL/GenBank/DDBJ whole genome shotgun (WGS) entry which is preliminary data.</text>
</comment>
<evidence type="ECO:0000313" key="5">
    <source>
        <dbReference type="Proteomes" id="UP001278738"/>
    </source>
</evidence>
<feature type="region of interest" description="Disordered" evidence="1">
    <location>
        <begin position="1"/>
        <end position="48"/>
    </location>
</feature>
<protein>
    <submittedName>
        <fullName evidence="3">Uncharacterized protein</fullName>
    </submittedName>
</protein>
<dbReference type="RefSeq" id="WP_229973856.1">
    <property type="nucleotide sequence ID" value="NZ_CP087133.1"/>
</dbReference>
<organism evidence="3 4">
    <name type="scientific">Flavobacterium flavipigmentatum</name>
    <dbReference type="NCBI Taxonomy" id="2893884"/>
    <lineage>
        <taxon>Bacteria</taxon>
        <taxon>Pseudomonadati</taxon>
        <taxon>Bacteroidota</taxon>
        <taxon>Flavobacteriia</taxon>
        <taxon>Flavobacteriales</taxon>
        <taxon>Flavobacteriaceae</taxon>
        <taxon>Flavobacterium</taxon>
    </lineage>
</organism>
<evidence type="ECO:0000313" key="4">
    <source>
        <dbReference type="Proteomes" id="UP001270053"/>
    </source>
</evidence>
<dbReference type="EMBL" id="JAWXVH010000013">
    <property type="protein sequence ID" value="MDX6187481.1"/>
    <property type="molecule type" value="Genomic_DNA"/>
</dbReference>
<dbReference type="EMBL" id="JAWXVG010000012">
    <property type="protein sequence ID" value="MDX6183953.1"/>
    <property type="molecule type" value="Genomic_DNA"/>
</dbReference>
<gene>
    <name evidence="2" type="ORF">SGQ18_17480</name>
    <name evidence="3" type="ORF">SGQ44_17110</name>
</gene>
<name>A0AAJ2SFH1_9FLAO</name>
<evidence type="ECO:0000313" key="2">
    <source>
        <dbReference type="EMBL" id="MDX6183953.1"/>
    </source>
</evidence>
<proteinExistence type="predicted"/>
<dbReference type="AlphaFoldDB" id="A0AAJ2SFH1"/>
<reference evidence="3 5" key="1">
    <citation type="submission" date="2023-11" db="EMBL/GenBank/DDBJ databases">
        <title>Unpublished Manusciprt.</title>
        <authorList>
            <person name="Saticioglu I.B."/>
            <person name="Ay H."/>
            <person name="Ajmi N."/>
            <person name="Altun S."/>
            <person name="Duman M."/>
        </authorList>
    </citation>
    <scope>NUCLEOTIDE SEQUENCE</scope>
    <source>
        <strain evidence="2 5">Fl-33</strain>
        <strain evidence="3">Fl-77</strain>
    </source>
</reference>
<feature type="compositionally biased region" description="Basic and acidic residues" evidence="1">
    <location>
        <begin position="38"/>
        <end position="48"/>
    </location>
</feature>
<sequence>MKDIEKDLIENAPSKGSQTDMDTEKSDEDESDSFETIAPEKDNPGRKEFEIGELGNQELQEDKCTRDASGHGALGNTKPCQRKFYYTEDFMPIKRPLFLTVFLLTLGTTCFCKL</sequence>
<evidence type="ECO:0000313" key="3">
    <source>
        <dbReference type="EMBL" id="MDX6187481.1"/>
    </source>
</evidence>
<accession>A0AAJ2SFH1</accession>